<evidence type="ECO:0000256" key="3">
    <source>
        <dbReference type="SAM" id="Phobius"/>
    </source>
</evidence>
<comment type="caution">
    <text evidence="4">The sequence shown here is derived from an EMBL/GenBank/DDBJ whole genome shotgun (WGS) entry which is preliminary data.</text>
</comment>
<keyword evidence="5" id="KW-1185">Reference proteome</keyword>
<comment type="similarity">
    <text evidence="1">Belongs to the UPF0749 family.</text>
</comment>
<evidence type="ECO:0000313" key="4">
    <source>
        <dbReference type="EMBL" id="OKL49984.1"/>
    </source>
</evidence>
<feature type="transmembrane region" description="Helical" evidence="3">
    <location>
        <begin position="43"/>
        <end position="64"/>
    </location>
</feature>
<dbReference type="Proteomes" id="UP000186465">
    <property type="component" value="Unassembled WGS sequence"/>
</dbReference>
<evidence type="ECO:0000313" key="5">
    <source>
        <dbReference type="Proteomes" id="UP000186465"/>
    </source>
</evidence>
<evidence type="ECO:0000256" key="2">
    <source>
        <dbReference type="SAM" id="Coils"/>
    </source>
</evidence>
<keyword evidence="3" id="KW-1133">Transmembrane helix</keyword>
<dbReference type="InterPro" id="IPR010273">
    <property type="entry name" value="DUF881"/>
</dbReference>
<dbReference type="STRING" id="156892.BM477_03565"/>
<keyword evidence="2" id="KW-0175">Coiled coil</keyword>
<keyword evidence="3" id="KW-0472">Membrane</keyword>
<protein>
    <recommendedName>
        <fullName evidence="6">DUF881 domain-containing protein</fullName>
    </recommendedName>
</protein>
<dbReference type="AlphaFoldDB" id="A0A1Q5PQY3"/>
<name>A0A1Q5PQY3_9ACTO</name>
<dbReference type="RefSeq" id="WP_075361310.1">
    <property type="nucleotide sequence ID" value="NZ_MPDM01000003.1"/>
</dbReference>
<organism evidence="4 5">
    <name type="scientific">Boudabousia marimammalium</name>
    <dbReference type="NCBI Taxonomy" id="156892"/>
    <lineage>
        <taxon>Bacteria</taxon>
        <taxon>Bacillati</taxon>
        <taxon>Actinomycetota</taxon>
        <taxon>Actinomycetes</taxon>
        <taxon>Actinomycetales</taxon>
        <taxon>Actinomycetaceae</taxon>
        <taxon>Boudabousia</taxon>
    </lineage>
</organism>
<dbReference type="GO" id="GO:0005886">
    <property type="term" value="C:plasma membrane"/>
    <property type="evidence" value="ECO:0007669"/>
    <property type="project" value="TreeGrafter"/>
</dbReference>
<proteinExistence type="inferred from homology"/>
<dbReference type="Pfam" id="PF05949">
    <property type="entry name" value="DUF881"/>
    <property type="match status" value="1"/>
</dbReference>
<evidence type="ECO:0008006" key="6">
    <source>
        <dbReference type="Google" id="ProtNLM"/>
    </source>
</evidence>
<evidence type="ECO:0000256" key="1">
    <source>
        <dbReference type="ARBA" id="ARBA00009108"/>
    </source>
</evidence>
<gene>
    <name evidence="4" type="ORF">BM477_03565</name>
</gene>
<reference evidence="5" key="1">
    <citation type="submission" date="2016-11" db="EMBL/GenBank/DDBJ databases">
        <title>Actinomyces gypaetusis sp. nov. isolated from Gypaetus barbatus in Qinghai Tibet Plateau China.</title>
        <authorList>
            <person name="Meng X."/>
        </authorList>
    </citation>
    <scope>NUCLEOTIDE SEQUENCE [LARGE SCALE GENOMIC DNA]</scope>
    <source>
        <strain evidence="5">DSM 15383</strain>
    </source>
</reference>
<dbReference type="Gene3D" id="3.30.70.1880">
    <property type="entry name" value="Protein of unknown function DUF881"/>
    <property type="match status" value="1"/>
</dbReference>
<dbReference type="PANTHER" id="PTHR37313:SF1">
    <property type="entry name" value="UPF0749 PROTEIN RV1823"/>
    <property type="match status" value="1"/>
</dbReference>
<feature type="coiled-coil region" evidence="2">
    <location>
        <begin position="77"/>
        <end position="111"/>
    </location>
</feature>
<dbReference type="PANTHER" id="PTHR37313">
    <property type="entry name" value="UPF0749 PROTEIN RV1825"/>
    <property type="match status" value="1"/>
</dbReference>
<dbReference type="OrthoDB" id="3218134at2"/>
<sequence>MAKKQSSIDVDEHLLRQIFTDPLEHGYHLVASDHERYSASTGFLGKLATVVLTTLLVASTIFAIKDLTARNLENDVLDPLRTQVSDLQAEVKRAEASNSSLSSQIQNLTNDEDILQLNPGDIPAVTSLSAVSGPGIRVVISDANYIAASDPEADSKRVQDRDLQTIINQLWQSGAEAVTVNGIRVGPQTAIRAAGGAVLVNLTPVSSPYQIDAIGSRNDLLKGLSTGSAADFLGILQTRYGITTEITQQTDIRMRAGAYHSYKTVIIPE</sequence>
<keyword evidence="3" id="KW-0812">Transmembrane</keyword>
<dbReference type="EMBL" id="MPDM01000003">
    <property type="protein sequence ID" value="OKL49984.1"/>
    <property type="molecule type" value="Genomic_DNA"/>
</dbReference>
<accession>A0A1Q5PQY3</accession>